<dbReference type="Proteomes" id="UP001151699">
    <property type="component" value="Chromosome B"/>
</dbReference>
<sequence>MIDLTWQYLRFKRKSAIECSQQNLIKFEKELKEISAGTYLKDKSELLRIITTDNFDFEVLANQLNKVLPAGTNVVYKGKESMDISALILAVIELFDYNYNILNAESIQNHIRTFRENCLSIVSNVTYQENIHKENASSTFNVYAVKNHLVNIEVRDDGNSMWSSISHSLVGDYTMTNSLRLLTAYTLMHNFQAFSEALTKQASKCNYADLTLEELIETSVCLESWGDEFHLMALSLALKRPIYCYGSMVEINKSALLTYELFRPNYERRCFDNHFKLVGDAKDANNEPILLHYDGDSNYSSVLKTSDYVKPLMPRVRIFDVLFNGSEKPAYDKQIDEIVKLHKDLRKKYSHFSVAA</sequence>
<name>A0A9Q0S5J9_9DIPT</name>
<accession>A0A9Q0S5J9</accession>
<dbReference type="CDD" id="cd22744">
    <property type="entry name" value="OTU"/>
    <property type="match status" value="1"/>
</dbReference>
<gene>
    <name evidence="2" type="ORF">Bhyg_09212</name>
</gene>
<proteinExistence type="predicted"/>
<dbReference type="PROSITE" id="PS50802">
    <property type="entry name" value="OTU"/>
    <property type="match status" value="1"/>
</dbReference>
<evidence type="ECO:0000259" key="1">
    <source>
        <dbReference type="PROSITE" id="PS50802"/>
    </source>
</evidence>
<protein>
    <recommendedName>
        <fullName evidence="1">OTU domain-containing protein</fullName>
    </recommendedName>
</protein>
<organism evidence="2 3">
    <name type="scientific">Pseudolycoriella hygida</name>
    <dbReference type="NCBI Taxonomy" id="35572"/>
    <lineage>
        <taxon>Eukaryota</taxon>
        <taxon>Metazoa</taxon>
        <taxon>Ecdysozoa</taxon>
        <taxon>Arthropoda</taxon>
        <taxon>Hexapoda</taxon>
        <taxon>Insecta</taxon>
        <taxon>Pterygota</taxon>
        <taxon>Neoptera</taxon>
        <taxon>Endopterygota</taxon>
        <taxon>Diptera</taxon>
        <taxon>Nematocera</taxon>
        <taxon>Sciaroidea</taxon>
        <taxon>Sciaridae</taxon>
        <taxon>Pseudolycoriella</taxon>
    </lineage>
</organism>
<reference evidence="2" key="1">
    <citation type="submission" date="2022-07" db="EMBL/GenBank/DDBJ databases">
        <authorList>
            <person name="Trinca V."/>
            <person name="Uliana J.V.C."/>
            <person name="Torres T.T."/>
            <person name="Ward R.J."/>
            <person name="Monesi N."/>
        </authorList>
    </citation>
    <scope>NUCLEOTIDE SEQUENCE</scope>
    <source>
        <strain evidence="2">HSMRA1968</strain>
        <tissue evidence="2">Whole embryos</tissue>
    </source>
</reference>
<evidence type="ECO:0000313" key="3">
    <source>
        <dbReference type="Proteomes" id="UP001151699"/>
    </source>
</evidence>
<keyword evidence="3" id="KW-1185">Reference proteome</keyword>
<dbReference type="AlphaFoldDB" id="A0A9Q0S5J9"/>
<dbReference type="InterPro" id="IPR003323">
    <property type="entry name" value="OTU_dom"/>
</dbReference>
<comment type="caution">
    <text evidence="2">The sequence shown here is derived from an EMBL/GenBank/DDBJ whole genome shotgun (WGS) entry which is preliminary data.</text>
</comment>
<dbReference type="EMBL" id="WJQU01000002">
    <property type="protein sequence ID" value="KAJ6644245.1"/>
    <property type="molecule type" value="Genomic_DNA"/>
</dbReference>
<feature type="domain" description="OTU" evidence="1">
    <location>
        <begin position="149"/>
        <end position="281"/>
    </location>
</feature>
<dbReference type="SUPFAM" id="SSF54001">
    <property type="entry name" value="Cysteine proteinases"/>
    <property type="match status" value="1"/>
</dbReference>
<dbReference type="Gene3D" id="3.90.70.80">
    <property type="match status" value="1"/>
</dbReference>
<dbReference type="OrthoDB" id="409956at2759"/>
<dbReference type="Pfam" id="PF02338">
    <property type="entry name" value="OTU"/>
    <property type="match status" value="1"/>
</dbReference>
<evidence type="ECO:0000313" key="2">
    <source>
        <dbReference type="EMBL" id="KAJ6644245.1"/>
    </source>
</evidence>
<dbReference type="InterPro" id="IPR038765">
    <property type="entry name" value="Papain-like_cys_pep_sf"/>
</dbReference>